<protein>
    <recommendedName>
        <fullName evidence="3">Rod shape-determining protein MreB</fullName>
    </recommendedName>
</protein>
<organism evidence="1 2">
    <name type="scientific">Litoribrevibacter euphylliae</name>
    <dbReference type="NCBI Taxonomy" id="1834034"/>
    <lineage>
        <taxon>Bacteria</taxon>
        <taxon>Pseudomonadati</taxon>
        <taxon>Pseudomonadota</taxon>
        <taxon>Gammaproteobacteria</taxon>
        <taxon>Oceanospirillales</taxon>
        <taxon>Oceanospirillaceae</taxon>
        <taxon>Litoribrevibacter</taxon>
    </lineage>
</organism>
<proteinExistence type="predicted"/>
<comment type="caution">
    <text evidence="1">The sequence shown here is derived from an EMBL/GenBank/DDBJ whole genome shotgun (WGS) entry which is preliminary data.</text>
</comment>
<gene>
    <name evidence="1" type="ORF">ACFOEK_08580</name>
</gene>
<sequence>MFTNYLYIKIFKDAFEIRLLGKDQASSRHTPSHPFTTSRLLVGTFSAAEACLKPVIKETLGKSSLFSSAKIVMHPMEMCEGGLSEVEERIFMELAFGSGARQVKVHVGAELDDTQVLEMLKKA</sequence>
<dbReference type="EMBL" id="JBHRSZ010000004">
    <property type="protein sequence ID" value="MFC3151081.1"/>
    <property type="molecule type" value="Genomic_DNA"/>
</dbReference>
<evidence type="ECO:0008006" key="3">
    <source>
        <dbReference type="Google" id="ProtNLM"/>
    </source>
</evidence>
<evidence type="ECO:0000313" key="2">
    <source>
        <dbReference type="Proteomes" id="UP001595476"/>
    </source>
</evidence>
<dbReference type="RefSeq" id="WP_386719185.1">
    <property type="nucleotide sequence ID" value="NZ_JBHRSZ010000004.1"/>
</dbReference>
<keyword evidence="2" id="KW-1185">Reference proteome</keyword>
<name>A0ABV7HED3_9GAMM</name>
<reference evidence="2" key="1">
    <citation type="journal article" date="2019" name="Int. J. Syst. Evol. Microbiol.">
        <title>The Global Catalogue of Microorganisms (GCM) 10K type strain sequencing project: providing services to taxonomists for standard genome sequencing and annotation.</title>
        <authorList>
            <consortium name="The Broad Institute Genomics Platform"/>
            <consortium name="The Broad Institute Genome Sequencing Center for Infectious Disease"/>
            <person name="Wu L."/>
            <person name="Ma J."/>
        </authorList>
    </citation>
    <scope>NUCLEOTIDE SEQUENCE [LARGE SCALE GENOMIC DNA]</scope>
    <source>
        <strain evidence="2">KCTC 52438</strain>
    </source>
</reference>
<dbReference type="Proteomes" id="UP001595476">
    <property type="component" value="Unassembled WGS sequence"/>
</dbReference>
<evidence type="ECO:0000313" key="1">
    <source>
        <dbReference type="EMBL" id="MFC3151081.1"/>
    </source>
</evidence>
<accession>A0ABV7HED3</accession>